<dbReference type="RefSeq" id="WP_311559883.1">
    <property type="nucleotide sequence ID" value="NZ_JAVREJ010000030.1"/>
</dbReference>
<evidence type="ECO:0000313" key="3">
    <source>
        <dbReference type="Proteomes" id="UP001183202"/>
    </source>
</evidence>
<evidence type="ECO:0000256" key="1">
    <source>
        <dbReference type="SAM" id="Phobius"/>
    </source>
</evidence>
<protein>
    <submittedName>
        <fullName evidence="2">Uncharacterized protein</fullName>
    </submittedName>
</protein>
<reference evidence="3" key="1">
    <citation type="submission" date="2023-07" db="EMBL/GenBank/DDBJ databases">
        <title>30 novel species of actinomycetes from the DSMZ collection.</title>
        <authorList>
            <person name="Nouioui I."/>
        </authorList>
    </citation>
    <scope>NUCLEOTIDE SEQUENCE [LARGE SCALE GENOMIC DNA]</scope>
    <source>
        <strain evidence="3">DSM 45834</strain>
    </source>
</reference>
<dbReference type="Proteomes" id="UP001183202">
    <property type="component" value="Unassembled WGS sequence"/>
</dbReference>
<feature type="transmembrane region" description="Helical" evidence="1">
    <location>
        <begin position="6"/>
        <end position="28"/>
    </location>
</feature>
<sequence>MDLELVANFLGAGGNVAAVITALFLAVYPSRRSRPRLGLCSGVIDGTLEGSEDNVLIQDPDHGIVEYWIRLRVCAAAGKRTARNVQCRVASVTPLSRPASRVIPSGPLNWSSIGPEPQSILSGSWLRVDLLVLYVEHPQRTCGPRIAIGYSFDKGEAQIMLEPGRYEVRVHLGSDDVPTSLWSVELEYLPDAKAISDADIRSQIRLTRLERLR</sequence>
<name>A0ABU2NHE3_9PSEU</name>
<keyword evidence="1" id="KW-1133">Transmembrane helix</keyword>
<comment type="caution">
    <text evidence="2">The sequence shown here is derived from an EMBL/GenBank/DDBJ whole genome shotgun (WGS) entry which is preliminary data.</text>
</comment>
<dbReference type="EMBL" id="JAVREJ010000030">
    <property type="protein sequence ID" value="MDT0353370.1"/>
    <property type="molecule type" value="Genomic_DNA"/>
</dbReference>
<keyword evidence="3" id="KW-1185">Reference proteome</keyword>
<organism evidence="2 3">
    <name type="scientific">Pseudonocardia charpentierae</name>
    <dbReference type="NCBI Taxonomy" id="3075545"/>
    <lineage>
        <taxon>Bacteria</taxon>
        <taxon>Bacillati</taxon>
        <taxon>Actinomycetota</taxon>
        <taxon>Actinomycetes</taxon>
        <taxon>Pseudonocardiales</taxon>
        <taxon>Pseudonocardiaceae</taxon>
        <taxon>Pseudonocardia</taxon>
    </lineage>
</organism>
<accession>A0ABU2NHE3</accession>
<gene>
    <name evidence="2" type="ORF">RM445_28070</name>
</gene>
<keyword evidence="1" id="KW-0472">Membrane</keyword>
<keyword evidence="1" id="KW-0812">Transmembrane</keyword>
<proteinExistence type="predicted"/>
<evidence type="ECO:0000313" key="2">
    <source>
        <dbReference type="EMBL" id="MDT0353370.1"/>
    </source>
</evidence>